<proteinExistence type="predicted"/>
<dbReference type="InterPro" id="IPR050832">
    <property type="entry name" value="Bact_Acetyltransf"/>
</dbReference>
<sequence>MQAGTVAVARLDDPVVLGLVELLQAEYVVRYGGRDDAPIDAAEFAPPRGLFLLATAGGEPVAMGGWRALGDGRAELKRMFVVEAARGRGYARTLLAELERTAAAAGIDRMVLETGTEQPEAMALYASAGYDPIAGFGHYADAPRSRAFGKRLAS</sequence>
<dbReference type="EMBL" id="CADCTP010000166">
    <property type="protein sequence ID" value="CAA9248135.1"/>
    <property type="molecule type" value="Genomic_DNA"/>
</dbReference>
<evidence type="ECO:0000313" key="4">
    <source>
        <dbReference type="EMBL" id="CAA9248135.1"/>
    </source>
</evidence>
<accession>A0A6J4IEH6</accession>
<dbReference type="PANTHER" id="PTHR43877">
    <property type="entry name" value="AMINOALKYLPHOSPHONATE N-ACETYLTRANSFERASE-RELATED-RELATED"/>
    <property type="match status" value="1"/>
</dbReference>
<keyword evidence="1 4" id="KW-0808">Transferase</keyword>
<keyword evidence="2" id="KW-0012">Acyltransferase</keyword>
<protein>
    <submittedName>
        <fullName evidence="4">Acetyltransferase, GNAT family</fullName>
    </submittedName>
</protein>
<dbReference type="PANTHER" id="PTHR43877:SF2">
    <property type="entry name" value="AMINOALKYLPHOSPHONATE N-ACETYLTRANSFERASE-RELATED"/>
    <property type="match status" value="1"/>
</dbReference>
<dbReference type="AlphaFoldDB" id="A0A6J4IEH6"/>
<evidence type="ECO:0000256" key="1">
    <source>
        <dbReference type="ARBA" id="ARBA00022679"/>
    </source>
</evidence>
<dbReference type="InterPro" id="IPR016181">
    <property type="entry name" value="Acyl_CoA_acyltransferase"/>
</dbReference>
<organism evidence="4">
    <name type="scientific">uncultured Mycobacteriales bacterium</name>
    <dbReference type="NCBI Taxonomy" id="581187"/>
    <lineage>
        <taxon>Bacteria</taxon>
        <taxon>Bacillati</taxon>
        <taxon>Actinomycetota</taxon>
        <taxon>Actinomycetes</taxon>
        <taxon>Mycobacteriales</taxon>
        <taxon>environmental samples</taxon>
    </lineage>
</organism>
<dbReference type="Gene3D" id="3.40.630.30">
    <property type="match status" value="1"/>
</dbReference>
<name>A0A6J4IEH6_9ACTN</name>
<dbReference type="Pfam" id="PF00583">
    <property type="entry name" value="Acetyltransf_1"/>
    <property type="match status" value="1"/>
</dbReference>
<dbReference type="CDD" id="cd04301">
    <property type="entry name" value="NAT_SF"/>
    <property type="match status" value="1"/>
</dbReference>
<feature type="domain" description="N-acetyltransferase" evidence="3">
    <location>
        <begin position="6"/>
        <end position="153"/>
    </location>
</feature>
<reference evidence="4" key="1">
    <citation type="submission" date="2020-02" db="EMBL/GenBank/DDBJ databases">
        <authorList>
            <person name="Meier V. D."/>
        </authorList>
    </citation>
    <scope>NUCLEOTIDE SEQUENCE</scope>
    <source>
        <strain evidence="4">AVDCRST_MAG41</strain>
    </source>
</reference>
<evidence type="ECO:0000256" key="2">
    <source>
        <dbReference type="ARBA" id="ARBA00023315"/>
    </source>
</evidence>
<dbReference type="InterPro" id="IPR000182">
    <property type="entry name" value="GNAT_dom"/>
</dbReference>
<gene>
    <name evidence="4" type="ORF">AVDCRST_MAG41-1801</name>
</gene>
<dbReference type="SUPFAM" id="SSF55729">
    <property type="entry name" value="Acyl-CoA N-acyltransferases (Nat)"/>
    <property type="match status" value="1"/>
</dbReference>
<evidence type="ECO:0000259" key="3">
    <source>
        <dbReference type="PROSITE" id="PS51186"/>
    </source>
</evidence>
<dbReference type="GO" id="GO:0016747">
    <property type="term" value="F:acyltransferase activity, transferring groups other than amino-acyl groups"/>
    <property type="evidence" value="ECO:0007669"/>
    <property type="project" value="InterPro"/>
</dbReference>
<dbReference type="PROSITE" id="PS51186">
    <property type="entry name" value="GNAT"/>
    <property type="match status" value="1"/>
</dbReference>